<dbReference type="InterPro" id="IPR036366">
    <property type="entry name" value="PGBDSf"/>
</dbReference>
<dbReference type="InterPro" id="IPR011600">
    <property type="entry name" value="Pept_C14_caspase"/>
</dbReference>
<feature type="domain" description="Peptidase C14 caspase" evidence="2">
    <location>
        <begin position="22"/>
        <end position="82"/>
    </location>
</feature>
<organism evidence="4 5">
    <name type="scientific">Paracoccus methylovorus</name>
    <dbReference type="NCBI Taxonomy" id="2812658"/>
    <lineage>
        <taxon>Bacteria</taxon>
        <taxon>Pseudomonadati</taxon>
        <taxon>Pseudomonadota</taxon>
        <taxon>Alphaproteobacteria</taxon>
        <taxon>Rhodobacterales</taxon>
        <taxon>Paracoccaceae</taxon>
        <taxon>Paracoccus</taxon>
    </lineage>
</organism>
<evidence type="ECO:0000256" key="1">
    <source>
        <dbReference type="SAM" id="SignalP"/>
    </source>
</evidence>
<dbReference type="Pfam" id="PF01471">
    <property type="entry name" value="PG_binding_1"/>
    <property type="match status" value="2"/>
</dbReference>
<dbReference type="InterPro" id="IPR002477">
    <property type="entry name" value="Peptidoglycan-bd-like"/>
</dbReference>
<name>A0ABX7JH20_9RHOB</name>
<dbReference type="InterPro" id="IPR029030">
    <property type="entry name" value="Caspase-like_dom_sf"/>
</dbReference>
<dbReference type="RefSeq" id="WP_205293999.1">
    <property type="nucleotide sequence ID" value="NZ_CP070368.1"/>
</dbReference>
<reference evidence="4 5" key="1">
    <citation type="submission" date="2021-02" db="EMBL/GenBank/DDBJ databases">
        <title>Paracoccus methylovroum sp.nov., a new methanol and methylamine utilizing methylotrophic denitrifer.</title>
        <authorList>
            <person name="Timsy T."/>
            <person name="Behrendt U."/>
            <person name="Ulrich A."/>
            <person name="Spanner T."/>
            <person name="Foesel B.U."/>
            <person name="Horn M.A."/>
            <person name="Kolb S."/>
        </authorList>
    </citation>
    <scope>NUCLEOTIDE SEQUENCE [LARGE SCALE GENOMIC DNA]</scope>
    <source>
        <strain evidence="4 5">H4-D09</strain>
    </source>
</reference>
<proteinExistence type="predicted"/>
<dbReference type="InterPro" id="IPR036365">
    <property type="entry name" value="PGBD-like_sf"/>
</dbReference>
<feature type="signal peptide" evidence="1">
    <location>
        <begin position="1"/>
        <end position="19"/>
    </location>
</feature>
<evidence type="ECO:0000313" key="5">
    <source>
        <dbReference type="Proteomes" id="UP000663629"/>
    </source>
</evidence>
<dbReference type="Gene3D" id="3.40.50.1460">
    <property type="match status" value="1"/>
</dbReference>
<accession>A0ABX7JH20</accession>
<dbReference type="SUPFAM" id="SSF47090">
    <property type="entry name" value="PGBD-like"/>
    <property type="match status" value="2"/>
</dbReference>
<dbReference type="SUPFAM" id="SSF52129">
    <property type="entry name" value="Caspase-like"/>
    <property type="match status" value="1"/>
</dbReference>
<dbReference type="Gene3D" id="1.10.101.10">
    <property type="entry name" value="PGBD-like superfamily/PGBD"/>
    <property type="match status" value="2"/>
</dbReference>
<feature type="chain" id="PRO_5047427442" evidence="1">
    <location>
        <begin position="20"/>
        <end position="575"/>
    </location>
</feature>
<sequence>MRIAAVLLAALIGSAPAWAENRALIIGNADYRSAPDLAGSDTSALGNALREAGFTTQQGVDLEAGPLRRLIESLVRADVDPGARIVALNGRFLHDATETWFMGTDVDSPGTMTVAMQGVPLSLVMRLLAGGDPGSVLILGTDGQQMPHRFGLENGIGTLAPPDSVWVMTGTPEAGARAMMRLLGGDTAAQTAAADRALALLPQNAADLTLAPFRKNSDALNADHDAWAEAAVADSAGAYQDYLSRFPSGVYAVPARLRLVQIGRAPGVRNADRAAWADALAADTAPAYSAYLKDFPIGRYVGAARKRMAELRPAPPTRPIAPQIPTGAAAEQALGLGPAERGAIQRKLSLLGQQPGAVDGVFGPRTRLALSGWQRGNNLPVTGYLTSSQLRMIAAQAERRAAETAAQDRAWWQETGASGDTEGLRAYLRRYPQGLHADAARRQLTEAGAGPDTPRGDAATWGWARRQGSAAAYETYLERFPQGAQAAEARERLTTLRAGTEAARREEASLDLTPSTRRLIEERLRVAGMQPGPVDGEFTEETRAALRRYQATRNLRVTGYVTQQTVSRLLTDVLR</sequence>
<evidence type="ECO:0000313" key="4">
    <source>
        <dbReference type="EMBL" id="QRZ13004.1"/>
    </source>
</evidence>
<keyword evidence="5" id="KW-1185">Reference proteome</keyword>
<protein>
    <submittedName>
        <fullName evidence="4">Peptidoglycan-binding protein</fullName>
    </submittedName>
</protein>
<evidence type="ECO:0000259" key="2">
    <source>
        <dbReference type="Pfam" id="PF00656"/>
    </source>
</evidence>
<dbReference type="Pfam" id="PF00656">
    <property type="entry name" value="Peptidase_C14"/>
    <property type="match status" value="1"/>
</dbReference>
<keyword evidence="1" id="KW-0732">Signal</keyword>
<evidence type="ECO:0000259" key="3">
    <source>
        <dbReference type="Pfam" id="PF01471"/>
    </source>
</evidence>
<feature type="domain" description="Peptidoglycan binding-like" evidence="3">
    <location>
        <begin position="340"/>
        <end position="392"/>
    </location>
</feature>
<dbReference type="Proteomes" id="UP000663629">
    <property type="component" value="Chromosome 1"/>
</dbReference>
<feature type="domain" description="Peptidoglycan binding-like" evidence="3">
    <location>
        <begin position="517"/>
        <end position="569"/>
    </location>
</feature>
<gene>
    <name evidence="4" type="ORF">JWJ88_10565</name>
</gene>
<dbReference type="EMBL" id="CP070368">
    <property type="protein sequence ID" value="QRZ13004.1"/>
    <property type="molecule type" value="Genomic_DNA"/>
</dbReference>